<dbReference type="AlphaFoldDB" id="A0A4T0UIP0"/>
<feature type="domain" description="MobA/MobL protein" evidence="4">
    <location>
        <begin position="17"/>
        <end position="225"/>
    </location>
</feature>
<evidence type="ECO:0000256" key="3">
    <source>
        <dbReference type="SAM" id="MobiDB-lite"/>
    </source>
</evidence>
<dbReference type="Gene3D" id="3.30.930.30">
    <property type="match status" value="1"/>
</dbReference>
<dbReference type="Proteomes" id="UP000308891">
    <property type="component" value="Unassembled WGS sequence"/>
</dbReference>
<keyword evidence="2" id="KW-0184">Conjugation</keyword>
<gene>
    <name evidence="5" type="ORF">E5K04_16510</name>
</gene>
<evidence type="ECO:0000313" key="5">
    <source>
        <dbReference type="EMBL" id="TIC78399.1"/>
    </source>
</evidence>
<evidence type="ECO:0000259" key="4">
    <source>
        <dbReference type="Pfam" id="PF03389"/>
    </source>
</evidence>
<sequence>MSIYHLNLSAISRSAGRTAVAAAAYRSGVALSDPRTGEVHDYTRKGGVVDSVIVMPQSCTWQPNRQELWGAVESHHKRGDAVPAREIDVALPHELDAAARKRLAVDLARGLANHYGVAVDVALHAPDKQGNGKNWHAHVLFSACAVSQSGELGKKVAMLDPIAAKRAKQPNAAELLRPYWEKLVNRELERAGLSQRVDHRSLEAQGIERQPTVHLGPAATAMERRGAESELGDKNRLAAERVQVARMESWQRQTDSLVEMEEAELAMLAQERDALLRQAQAKPAPGATFTPSLDTLKAAPAKQKPAQPSTDNSVNLPPPAAPANPMQKALEARRRMALGGPSMAVDAAQSAAAAAKSPVVLLAQLKAKLLALVGRMVDLREGPVKQASGTVIAANERWAAMHIGRDTQLIDRQVWAVEEGRSYQLREGPNGPQIEARPVDSRTASTLEYVYGKQVGEQARQWAERDKALVLSQSKSRDNTPRPF</sequence>
<organism evidence="5 6">
    <name type="scientific">Crenobacter intestini</name>
    <dbReference type="NCBI Taxonomy" id="2563443"/>
    <lineage>
        <taxon>Bacteria</taxon>
        <taxon>Pseudomonadati</taxon>
        <taxon>Pseudomonadota</taxon>
        <taxon>Betaproteobacteria</taxon>
        <taxon>Neisseriales</taxon>
        <taxon>Neisseriaceae</taxon>
        <taxon>Crenobacter</taxon>
    </lineage>
</organism>
<accession>A0A4T0UIP0</accession>
<evidence type="ECO:0000313" key="6">
    <source>
        <dbReference type="Proteomes" id="UP000308891"/>
    </source>
</evidence>
<feature type="region of interest" description="Disordered" evidence="3">
    <location>
        <begin position="298"/>
        <end position="324"/>
    </location>
</feature>
<keyword evidence="6" id="KW-1185">Reference proteome</keyword>
<dbReference type="RefSeq" id="WP_136555935.1">
    <property type="nucleotide sequence ID" value="NZ_STGJ01000038.1"/>
</dbReference>
<feature type="compositionally biased region" description="Low complexity" evidence="3">
    <location>
        <begin position="298"/>
        <end position="308"/>
    </location>
</feature>
<comment type="similarity">
    <text evidence="1">Belongs to the MobA/MobL family.</text>
</comment>
<dbReference type="Pfam" id="PF03389">
    <property type="entry name" value="MobA_MobL"/>
    <property type="match status" value="1"/>
</dbReference>
<feature type="compositionally biased region" description="Basic and acidic residues" evidence="3">
    <location>
        <begin position="222"/>
        <end position="234"/>
    </location>
</feature>
<reference evidence="5 6" key="1">
    <citation type="submission" date="2019-04" db="EMBL/GenBank/DDBJ databases">
        <title>Crenobacter sp. nov.</title>
        <authorList>
            <person name="Shi S."/>
        </authorList>
    </citation>
    <scope>NUCLEOTIDE SEQUENCE [LARGE SCALE GENOMIC DNA]</scope>
    <source>
        <strain evidence="5 6">GY 70310</strain>
    </source>
</reference>
<proteinExistence type="inferred from homology"/>
<comment type="caution">
    <text evidence="5">The sequence shown here is derived from an EMBL/GenBank/DDBJ whole genome shotgun (WGS) entry which is preliminary data.</text>
</comment>
<dbReference type="InterPro" id="IPR005053">
    <property type="entry name" value="MobA_MobL"/>
</dbReference>
<protein>
    <recommendedName>
        <fullName evidence="4">MobA/MobL protein domain-containing protein</fullName>
    </recommendedName>
</protein>
<dbReference type="EMBL" id="STGJ01000038">
    <property type="protein sequence ID" value="TIC78399.1"/>
    <property type="molecule type" value="Genomic_DNA"/>
</dbReference>
<evidence type="ECO:0000256" key="1">
    <source>
        <dbReference type="ARBA" id="ARBA00010873"/>
    </source>
</evidence>
<dbReference type="OrthoDB" id="1634048at2"/>
<feature type="region of interest" description="Disordered" evidence="3">
    <location>
        <begin position="211"/>
        <end position="234"/>
    </location>
</feature>
<evidence type="ECO:0000256" key="2">
    <source>
        <dbReference type="ARBA" id="ARBA00022971"/>
    </source>
</evidence>
<name>A0A4T0UIP0_9NEIS</name>